<dbReference type="AlphaFoldDB" id="A0A9W4X357"/>
<dbReference type="OrthoDB" id="2422868at2759"/>
<feature type="domain" description="Myb/SANT-like DNA-binding" evidence="1">
    <location>
        <begin position="20"/>
        <end position="65"/>
    </location>
</feature>
<dbReference type="Proteomes" id="UP001153678">
    <property type="component" value="Unassembled WGS sequence"/>
</dbReference>
<feature type="non-terminal residue" evidence="2">
    <location>
        <position position="96"/>
    </location>
</feature>
<name>A0A9W4X357_9GLOM</name>
<dbReference type="Pfam" id="PF13837">
    <property type="entry name" value="Myb_DNA-bind_4"/>
    <property type="match status" value="1"/>
</dbReference>
<accession>A0A9W4X357</accession>
<evidence type="ECO:0000313" key="2">
    <source>
        <dbReference type="EMBL" id="CAI2183047.1"/>
    </source>
</evidence>
<gene>
    <name evidence="2" type="ORF">FWILDA_LOCUS10882</name>
</gene>
<proteinExistence type="predicted"/>
<comment type="caution">
    <text evidence="2">The sequence shown here is derived from an EMBL/GenBank/DDBJ whole genome shotgun (WGS) entry which is preliminary data.</text>
</comment>
<evidence type="ECO:0000313" key="3">
    <source>
        <dbReference type="Proteomes" id="UP001153678"/>
    </source>
</evidence>
<protein>
    <submittedName>
        <fullName evidence="2">12752_t:CDS:1</fullName>
    </submittedName>
</protein>
<keyword evidence="3" id="KW-1185">Reference proteome</keyword>
<reference evidence="2" key="1">
    <citation type="submission" date="2022-08" db="EMBL/GenBank/DDBJ databases">
        <authorList>
            <person name="Kallberg Y."/>
            <person name="Tangrot J."/>
            <person name="Rosling A."/>
        </authorList>
    </citation>
    <scope>NUCLEOTIDE SEQUENCE</scope>
    <source>
        <strain evidence="2">Wild A</strain>
    </source>
</reference>
<dbReference type="Gene3D" id="1.10.10.60">
    <property type="entry name" value="Homeodomain-like"/>
    <property type="match status" value="1"/>
</dbReference>
<dbReference type="EMBL" id="CAMKVN010002912">
    <property type="protein sequence ID" value="CAI2183047.1"/>
    <property type="molecule type" value="Genomic_DNA"/>
</dbReference>
<evidence type="ECO:0000259" key="1">
    <source>
        <dbReference type="Pfam" id="PF13837"/>
    </source>
</evidence>
<organism evidence="2 3">
    <name type="scientific">Funneliformis geosporum</name>
    <dbReference type="NCBI Taxonomy" id="1117311"/>
    <lineage>
        <taxon>Eukaryota</taxon>
        <taxon>Fungi</taxon>
        <taxon>Fungi incertae sedis</taxon>
        <taxon>Mucoromycota</taxon>
        <taxon>Glomeromycotina</taxon>
        <taxon>Glomeromycetes</taxon>
        <taxon>Glomerales</taxon>
        <taxon>Glomeraceae</taxon>
        <taxon>Funneliformis</taxon>
    </lineage>
</organism>
<dbReference type="InterPro" id="IPR044822">
    <property type="entry name" value="Myb_DNA-bind_4"/>
</dbReference>
<sequence length="96" mass="10802">METPERKEEVNNLSIKCGGGGNTRAKLWQDASAISFNDNFKYSAEQCANKWKNIKKNYKSEVEEILDGNRPSLTPKVLDSSLNIGDLDNLFYEITG</sequence>